<evidence type="ECO:0000313" key="2">
    <source>
        <dbReference type="Proteomes" id="UP000283492"/>
    </source>
</evidence>
<dbReference type="AlphaFoldDB" id="A0A3R6AFG7"/>
<proteinExistence type="predicted"/>
<dbReference type="Pfam" id="PF13707">
    <property type="entry name" value="RloB"/>
    <property type="match status" value="1"/>
</dbReference>
<dbReference type="EMBL" id="QSFX01000007">
    <property type="protein sequence ID" value="RHA90055.1"/>
    <property type="molecule type" value="Genomic_DNA"/>
</dbReference>
<evidence type="ECO:0000313" key="1">
    <source>
        <dbReference type="EMBL" id="RHA90055.1"/>
    </source>
</evidence>
<sequence length="308" mass="36273">MRRKNNMGNSFRLRANTMFNRIDEEQKEEPLKIVFLSVEGNKTEKQYFQYVEKYREKLGIKREVHIHTLQRAKNDNLSAPENVLELLEEYLDIRNDCNLPQRLKAVIPEEYSVEFIESYLKGEHKRRDIKTKEFEAVLQEAGIDLTYQYFLNEYKGNGNDDIFGIVIDRDYHSHSVKQMKDIVSQCCSKSYNCYITTPLFEFWLLMHLVDIKEIYAGELDKFIVNENLTDKHTFTSKEVSKIAKHSKAISEQKFLEYYLPKIDFAIRQAKENFTMDLDELIGEDSSADSKMGKLGTNIPELFELLREA</sequence>
<evidence type="ECO:0008006" key="3">
    <source>
        <dbReference type="Google" id="ProtNLM"/>
    </source>
</evidence>
<comment type="caution">
    <text evidence="1">The sequence shown here is derived from an EMBL/GenBank/DDBJ whole genome shotgun (WGS) entry which is preliminary data.</text>
</comment>
<name>A0A3R6AFG7_9FIRM</name>
<reference evidence="1 2" key="1">
    <citation type="submission" date="2018-08" db="EMBL/GenBank/DDBJ databases">
        <title>A genome reference for cultivated species of the human gut microbiota.</title>
        <authorList>
            <person name="Zou Y."/>
            <person name="Xue W."/>
            <person name="Luo G."/>
        </authorList>
    </citation>
    <scope>NUCLEOTIDE SEQUENCE [LARGE SCALE GENOMIC DNA]</scope>
    <source>
        <strain evidence="1 2">AM42-1AC</strain>
    </source>
</reference>
<dbReference type="InterPro" id="IPR025591">
    <property type="entry name" value="RloB"/>
</dbReference>
<protein>
    <recommendedName>
        <fullName evidence="3">RloB domain-containing protein</fullName>
    </recommendedName>
</protein>
<dbReference type="Proteomes" id="UP000283492">
    <property type="component" value="Unassembled WGS sequence"/>
</dbReference>
<gene>
    <name evidence="1" type="ORF">DW914_06035</name>
</gene>
<accession>A0A3R6AFG7</accession>
<organism evidence="1 2">
    <name type="scientific">Roseburia inulinivorans</name>
    <dbReference type="NCBI Taxonomy" id="360807"/>
    <lineage>
        <taxon>Bacteria</taxon>
        <taxon>Bacillati</taxon>
        <taxon>Bacillota</taxon>
        <taxon>Clostridia</taxon>
        <taxon>Lachnospirales</taxon>
        <taxon>Lachnospiraceae</taxon>
        <taxon>Roseburia</taxon>
    </lineage>
</organism>